<gene>
    <name evidence="6" type="primary">LOC122142030</name>
</gene>
<dbReference type="Pfam" id="PF13330">
    <property type="entry name" value="Mucin2_WxxW"/>
    <property type="match status" value="3"/>
</dbReference>
<feature type="domain" description="WxxW" evidence="5">
    <location>
        <begin position="104"/>
        <end position="188"/>
    </location>
</feature>
<dbReference type="PANTHER" id="PTHR15031">
    <property type="entry name" value="CARTILAGE INTERMEDIATE LAYER PROTEIN CLIP"/>
    <property type="match status" value="1"/>
</dbReference>
<dbReference type="PANTHER" id="PTHR15031:SF4">
    <property type="entry name" value="CARTILAGE INTERMEDIATE LAYER PROTEIN 1"/>
    <property type="match status" value="1"/>
</dbReference>
<evidence type="ECO:0000259" key="5">
    <source>
        <dbReference type="Pfam" id="PF13330"/>
    </source>
</evidence>
<name>A0A9Q9XSS9_CYPCA</name>
<feature type="domain" description="WxxW" evidence="5">
    <location>
        <begin position="198"/>
        <end position="284"/>
    </location>
</feature>
<evidence type="ECO:0000313" key="6">
    <source>
        <dbReference type="RefSeq" id="XP_042607306.1"/>
    </source>
</evidence>
<dbReference type="InterPro" id="IPR025155">
    <property type="entry name" value="WxxW_domain"/>
</dbReference>
<evidence type="ECO:0000256" key="2">
    <source>
        <dbReference type="ARBA" id="ARBA00022525"/>
    </source>
</evidence>
<reference evidence="6" key="1">
    <citation type="submission" date="2025-08" db="UniProtKB">
        <authorList>
            <consortium name="RefSeq"/>
        </authorList>
    </citation>
    <scope>IDENTIFICATION</scope>
    <source>
        <tissue evidence="6">Muscle</tissue>
    </source>
</reference>
<evidence type="ECO:0000256" key="1">
    <source>
        <dbReference type="ARBA" id="ARBA00004613"/>
    </source>
</evidence>
<feature type="domain" description="WxxW" evidence="5">
    <location>
        <begin position="16"/>
        <end position="93"/>
    </location>
</feature>
<dbReference type="InterPro" id="IPR039675">
    <property type="entry name" value="CILP1/CILP2"/>
</dbReference>
<keyword evidence="4" id="KW-0325">Glycoprotein</keyword>
<dbReference type="AlphaFoldDB" id="A0A9Q9XSS9"/>
<evidence type="ECO:0000256" key="3">
    <source>
        <dbReference type="ARBA" id="ARBA00022729"/>
    </source>
</evidence>
<organism evidence="6">
    <name type="scientific">Cyprinus carpio</name>
    <name type="common">Common carp</name>
    <dbReference type="NCBI Taxonomy" id="7962"/>
    <lineage>
        <taxon>Eukaryota</taxon>
        <taxon>Metazoa</taxon>
        <taxon>Chordata</taxon>
        <taxon>Craniata</taxon>
        <taxon>Vertebrata</taxon>
        <taxon>Euteleostomi</taxon>
        <taxon>Actinopterygii</taxon>
        <taxon>Neopterygii</taxon>
        <taxon>Teleostei</taxon>
        <taxon>Ostariophysi</taxon>
        <taxon>Cypriniformes</taxon>
        <taxon>Cyprinidae</taxon>
        <taxon>Cyprininae</taxon>
        <taxon>Cyprinus</taxon>
    </lineage>
</organism>
<dbReference type="RefSeq" id="XP_042607306.1">
    <property type="nucleotide sequence ID" value="XM_042751372.1"/>
</dbReference>
<keyword evidence="3" id="KW-0732">Signal</keyword>
<sequence length="308" mass="34512">MRRFYPVGFPLLECRTPWLDRDDPSGVGDYETLSLLLIRYPLQVCPKPIAIEVTTISGTPALPPGNIFVVYDPLQGFECKNGACEDYRVRFTCPLSFCNTTCVTMWFDSDDPKTNGSDSELLSNLLTMYPGEICTNPIGIEAKTVSGQEAYKTGDIFLVYNTVSGFACVNAGQTGGGVCDDYKVRFSCPETFCSTCRTSWFDRDDPDNPGDREIWKDIQTSPYVCTSRVTYLPIAIEVVTTVSGSPALLTGNLFQEFDPHEGFECVNDQQDEGVCQDYKVRYTCPKIFCEMVDYSNHTIDYRTFNGRN</sequence>
<dbReference type="KEGG" id="ccar:122142030"/>
<dbReference type="GO" id="GO:0005576">
    <property type="term" value="C:extracellular region"/>
    <property type="evidence" value="ECO:0007669"/>
    <property type="project" value="UniProtKB-SubCell"/>
</dbReference>
<comment type="subcellular location">
    <subcellularLocation>
        <location evidence="1">Secreted</location>
    </subcellularLocation>
</comment>
<protein>
    <submittedName>
        <fullName evidence="6">Uncharacterized protein LOC122142030</fullName>
    </submittedName>
</protein>
<keyword evidence="2" id="KW-0964">Secreted</keyword>
<accession>A0A9Q9XSS9</accession>
<dbReference type="Proteomes" id="UP001155660">
    <property type="component" value="Chromosome B23"/>
</dbReference>
<dbReference type="GeneID" id="122142030"/>
<proteinExistence type="predicted"/>
<dbReference type="OrthoDB" id="10018712at2759"/>
<evidence type="ECO:0000256" key="4">
    <source>
        <dbReference type="ARBA" id="ARBA00023180"/>
    </source>
</evidence>